<feature type="domain" description="HTH lysR-type" evidence="5">
    <location>
        <begin position="1"/>
        <end position="58"/>
    </location>
</feature>
<keyword evidence="2" id="KW-0805">Transcription regulation</keyword>
<dbReference type="SUPFAM" id="SSF53850">
    <property type="entry name" value="Periplasmic binding protein-like II"/>
    <property type="match status" value="1"/>
</dbReference>
<dbReference type="PANTHER" id="PTHR30346">
    <property type="entry name" value="TRANSCRIPTIONAL DUAL REGULATOR HCAR-RELATED"/>
    <property type="match status" value="1"/>
</dbReference>
<dbReference type="PROSITE" id="PS50931">
    <property type="entry name" value="HTH_LYSR"/>
    <property type="match status" value="1"/>
</dbReference>
<evidence type="ECO:0000256" key="3">
    <source>
        <dbReference type="ARBA" id="ARBA00023125"/>
    </source>
</evidence>
<evidence type="ECO:0000259" key="5">
    <source>
        <dbReference type="PROSITE" id="PS50931"/>
    </source>
</evidence>
<evidence type="ECO:0000256" key="1">
    <source>
        <dbReference type="ARBA" id="ARBA00009437"/>
    </source>
</evidence>
<dbReference type="Pfam" id="PF00126">
    <property type="entry name" value="HTH_1"/>
    <property type="match status" value="1"/>
</dbReference>
<dbReference type="Gene3D" id="1.10.10.10">
    <property type="entry name" value="Winged helix-like DNA-binding domain superfamily/Winged helix DNA-binding domain"/>
    <property type="match status" value="1"/>
</dbReference>
<reference evidence="6 7" key="1">
    <citation type="submission" date="2024-04" db="EMBL/GenBank/DDBJ databases">
        <title>Human intestinal bacterial collection.</title>
        <authorList>
            <person name="Pauvert C."/>
            <person name="Hitch T.C.A."/>
            <person name="Clavel T."/>
        </authorList>
    </citation>
    <scope>NUCLEOTIDE SEQUENCE [LARGE SCALE GENOMIC DNA]</scope>
    <source>
        <strain evidence="6 7">CLA-KB-H42</strain>
    </source>
</reference>
<keyword evidence="4" id="KW-0804">Transcription</keyword>
<evidence type="ECO:0000313" key="7">
    <source>
        <dbReference type="Proteomes" id="UP001487305"/>
    </source>
</evidence>
<comment type="similarity">
    <text evidence="1">Belongs to the LysR transcriptional regulatory family.</text>
</comment>
<dbReference type="InterPro" id="IPR036388">
    <property type="entry name" value="WH-like_DNA-bd_sf"/>
</dbReference>
<name>A0ABV1JFM1_9ACTN</name>
<dbReference type="InterPro" id="IPR000847">
    <property type="entry name" value="LysR_HTH_N"/>
</dbReference>
<organism evidence="6 7">
    <name type="scientific">Raoultibacter massiliensis</name>
    <dbReference type="NCBI Taxonomy" id="1852371"/>
    <lineage>
        <taxon>Bacteria</taxon>
        <taxon>Bacillati</taxon>
        <taxon>Actinomycetota</taxon>
        <taxon>Coriobacteriia</taxon>
        <taxon>Eggerthellales</taxon>
        <taxon>Eggerthellaceae</taxon>
        <taxon>Raoultibacter</taxon>
    </lineage>
</organism>
<comment type="caution">
    <text evidence="6">The sequence shown here is derived from an EMBL/GenBank/DDBJ whole genome shotgun (WGS) entry which is preliminary data.</text>
</comment>
<evidence type="ECO:0000313" key="6">
    <source>
        <dbReference type="EMBL" id="MEQ3363885.1"/>
    </source>
</evidence>
<evidence type="ECO:0000256" key="4">
    <source>
        <dbReference type="ARBA" id="ARBA00023163"/>
    </source>
</evidence>
<dbReference type="SUPFAM" id="SSF46785">
    <property type="entry name" value="Winged helix' DNA-binding domain"/>
    <property type="match status" value="1"/>
</dbReference>
<dbReference type="Proteomes" id="UP001487305">
    <property type="component" value="Unassembled WGS sequence"/>
</dbReference>
<dbReference type="Gene3D" id="3.40.190.290">
    <property type="match status" value="1"/>
</dbReference>
<evidence type="ECO:0000256" key="2">
    <source>
        <dbReference type="ARBA" id="ARBA00023015"/>
    </source>
</evidence>
<gene>
    <name evidence="6" type="ORF">AAA083_12945</name>
</gene>
<keyword evidence="7" id="KW-1185">Reference proteome</keyword>
<accession>A0ABV1JFM1</accession>
<protein>
    <submittedName>
        <fullName evidence="6">LysR family transcriptional regulator</fullName>
    </submittedName>
</protein>
<dbReference type="PANTHER" id="PTHR30346:SF0">
    <property type="entry name" value="HCA OPERON TRANSCRIPTIONAL ACTIVATOR HCAR"/>
    <property type="match status" value="1"/>
</dbReference>
<dbReference type="Pfam" id="PF03466">
    <property type="entry name" value="LysR_substrate"/>
    <property type="match status" value="1"/>
</dbReference>
<dbReference type="EMBL" id="JBBNOP010000013">
    <property type="protein sequence ID" value="MEQ3363885.1"/>
    <property type="molecule type" value="Genomic_DNA"/>
</dbReference>
<dbReference type="InterPro" id="IPR036390">
    <property type="entry name" value="WH_DNA-bd_sf"/>
</dbReference>
<dbReference type="RefSeq" id="WP_146007926.1">
    <property type="nucleotide sequence ID" value="NZ_JBBNOP010000013.1"/>
</dbReference>
<keyword evidence="3" id="KW-0238">DNA-binding</keyword>
<proteinExistence type="inferred from homology"/>
<dbReference type="CDD" id="cd05466">
    <property type="entry name" value="PBP2_LTTR_substrate"/>
    <property type="match status" value="1"/>
</dbReference>
<dbReference type="InterPro" id="IPR005119">
    <property type="entry name" value="LysR_subst-bd"/>
</dbReference>
<sequence length="302" mass="33079">MTIDQLIMFVAVCENGSISSAAKSVFSSRQAVSKAISSLEAELNAALFTRSVGGVELTSAGKSVYTEAKIILDSRARMLAFSLDTEDQEEDLRIGLAYGVMGALGTSLIEDFERQHPAIRLILSDDSDLAVEEKTLAGTYDACFAIEPIERTRFTVFPVFSETVYLQVYAGHPLFEKAEISLDDLKNQRFICPGPQQKGNESFLRWCSSAGFAPSIADTQGIHEFSSLETIAMREKALFTAPESITVLDRPHVRTIPIPEDPIRWEASIAIPRGTAMTRGLTALVDFFSQAKPDTVSRQDPA</sequence>